<evidence type="ECO:0000256" key="10">
    <source>
        <dbReference type="ARBA" id="ARBA00023033"/>
    </source>
</evidence>
<dbReference type="InterPro" id="IPR013785">
    <property type="entry name" value="Aldolase_TIM"/>
</dbReference>
<name>A0A845F1L9_9BACL</name>
<dbReference type="GO" id="GO:0009636">
    <property type="term" value="P:response to toxic substance"/>
    <property type="evidence" value="ECO:0007669"/>
    <property type="project" value="UniProtKB-KW"/>
</dbReference>
<dbReference type="Gene3D" id="3.20.20.70">
    <property type="entry name" value="Aldolase class I"/>
    <property type="match status" value="1"/>
</dbReference>
<organism evidence="13 14">
    <name type="scientific">Guptibacillus hwajinpoensis</name>
    <dbReference type="NCBI Taxonomy" id="208199"/>
    <lineage>
        <taxon>Bacteria</taxon>
        <taxon>Bacillati</taxon>
        <taxon>Bacillota</taxon>
        <taxon>Bacilli</taxon>
        <taxon>Bacillales</taxon>
        <taxon>Guptibacillaceae</taxon>
        <taxon>Guptibacillus</taxon>
    </lineage>
</organism>
<keyword evidence="8" id="KW-0547">Nucleotide-binding</keyword>
<dbReference type="GO" id="GO:0000166">
    <property type="term" value="F:nucleotide binding"/>
    <property type="evidence" value="ECO:0007669"/>
    <property type="project" value="UniProtKB-KW"/>
</dbReference>
<dbReference type="AlphaFoldDB" id="A0A845F1L9"/>
<evidence type="ECO:0000256" key="1">
    <source>
        <dbReference type="ARBA" id="ARBA00001917"/>
    </source>
</evidence>
<evidence type="ECO:0000256" key="8">
    <source>
        <dbReference type="ARBA" id="ARBA00022741"/>
    </source>
</evidence>
<dbReference type="Proteomes" id="UP000447833">
    <property type="component" value="Unassembled WGS sequence"/>
</dbReference>
<comment type="function">
    <text evidence="2">Nitronate monooxygenase that uses molecular oxygen to catalyze the oxidative denitrification of alkyl nitronates. Acts on propionate 3-nitronate (P3N), the presumed physiological substrate. Probably functions in the detoxification of P3N, a metabolic poison produced by plants and fungi as a defense mechanism.</text>
</comment>
<evidence type="ECO:0000256" key="11">
    <source>
        <dbReference type="ARBA" id="ARBA00031155"/>
    </source>
</evidence>
<evidence type="ECO:0000256" key="7">
    <source>
        <dbReference type="ARBA" id="ARBA00022643"/>
    </source>
</evidence>
<dbReference type="FunFam" id="3.20.20.70:FF:000154">
    <property type="entry name" value="Probable nitronate monooxygenase"/>
    <property type="match status" value="1"/>
</dbReference>
<dbReference type="EMBL" id="WMEY01000004">
    <property type="protein sequence ID" value="MYL64596.1"/>
    <property type="molecule type" value="Genomic_DNA"/>
</dbReference>
<gene>
    <name evidence="13" type="ORF">GLW07_14660</name>
</gene>
<evidence type="ECO:0000256" key="5">
    <source>
        <dbReference type="ARBA" id="ARBA00022575"/>
    </source>
</evidence>
<sequence length="368" mass="39706">MYGKERYSVWYDTPVTSMLNITYPIVQAGMAGGVTTPQLVASVSNAGGLGSLGAGYMTPEQMKKAISDIKRLTPKPFAVNLFIPEDDPSSEESIANVQVKLQGYEDQLGISDLERKRKSFVETQKEYQDKLQIIIDEAIPVCSFTFGVPSIEDVQRLKKEKVILVGTATTVKEAIINEKSGMDLVVMQGMEAGGHRGTFTGDFQASLIGSASLIPQTVDAIQIPVIAAGGIMDGRGILSMLALGADAVQMGTAFVTCQESGANPVHQHAILTSTEDQTVVTPVFSGKPARGINNDFVAEMSGQNDLPGYPTLNTLTKEVRKQAAIQNRPEWMSLWSGQSPRLSTSKSVEEIIDCSVKQVTDILERLTT</sequence>
<evidence type="ECO:0000256" key="4">
    <source>
        <dbReference type="ARBA" id="ARBA00013457"/>
    </source>
</evidence>
<evidence type="ECO:0000256" key="3">
    <source>
        <dbReference type="ARBA" id="ARBA00009881"/>
    </source>
</evidence>
<reference evidence="13 14" key="1">
    <citation type="submission" date="2019-11" db="EMBL/GenBank/DDBJ databases">
        <title>Genome sequences of 17 halophilic strains isolated from different environments.</title>
        <authorList>
            <person name="Furrow R.E."/>
        </authorList>
    </citation>
    <scope>NUCLEOTIDE SEQUENCE [LARGE SCALE GENOMIC DNA]</scope>
    <source>
        <strain evidence="13 14">22506_14_FS</strain>
    </source>
</reference>
<keyword evidence="5" id="KW-0216">Detoxification</keyword>
<proteinExistence type="inferred from homology"/>
<keyword evidence="6" id="KW-0285">Flavoprotein</keyword>
<dbReference type="SUPFAM" id="SSF51412">
    <property type="entry name" value="Inosine monophosphate dehydrogenase (IMPDH)"/>
    <property type="match status" value="1"/>
</dbReference>
<comment type="similarity">
    <text evidence="3">Belongs to the nitronate monooxygenase family. NMO class I subfamily.</text>
</comment>
<comment type="cofactor">
    <cofactor evidence="1">
        <name>FMN</name>
        <dbReference type="ChEBI" id="CHEBI:58210"/>
    </cofactor>
</comment>
<protein>
    <recommendedName>
        <fullName evidence="4">Probable nitronate monooxygenase</fullName>
    </recommendedName>
    <alternativeName>
        <fullName evidence="11">Propionate 3-nitronate monooxygenase</fullName>
    </alternativeName>
</protein>
<evidence type="ECO:0000256" key="2">
    <source>
        <dbReference type="ARBA" id="ARBA00003535"/>
    </source>
</evidence>
<dbReference type="PANTHER" id="PTHR42747">
    <property type="entry name" value="NITRONATE MONOOXYGENASE-RELATED"/>
    <property type="match status" value="1"/>
</dbReference>
<evidence type="ECO:0000313" key="13">
    <source>
        <dbReference type="EMBL" id="MYL64596.1"/>
    </source>
</evidence>
<dbReference type="GO" id="GO:0018580">
    <property type="term" value="F:nitronate monooxygenase activity"/>
    <property type="evidence" value="ECO:0007669"/>
    <property type="project" value="InterPro"/>
</dbReference>
<evidence type="ECO:0000256" key="12">
    <source>
        <dbReference type="ARBA" id="ARBA00049401"/>
    </source>
</evidence>
<dbReference type="InterPro" id="IPR004136">
    <property type="entry name" value="NMO"/>
</dbReference>
<accession>A0A845F1L9</accession>
<comment type="caution">
    <text evidence="13">The sequence shown here is derived from an EMBL/GenBank/DDBJ whole genome shotgun (WGS) entry which is preliminary data.</text>
</comment>
<keyword evidence="9" id="KW-0560">Oxidoreductase</keyword>
<dbReference type="Pfam" id="PF03060">
    <property type="entry name" value="NMO"/>
    <property type="match status" value="1"/>
</dbReference>
<comment type="catalytic activity">
    <reaction evidence="12">
        <text>3 propionate 3-nitronate + 3 O2 + H2O = 3 3-oxopropanoate + 2 nitrate + nitrite + H2O2 + 3 H(+)</text>
        <dbReference type="Rhea" id="RHEA:57332"/>
        <dbReference type="ChEBI" id="CHEBI:15377"/>
        <dbReference type="ChEBI" id="CHEBI:15378"/>
        <dbReference type="ChEBI" id="CHEBI:15379"/>
        <dbReference type="ChEBI" id="CHEBI:16240"/>
        <dbReference type="ChEBI" id="CHEBI:16301"/>
        <dbReference type="ChEBI" id="CHEBI:17632"/>
        <dbReference type="ChEBI" id="CHEBI:33190"/>
        <dbReference type="ChEBI" id="CHEBI:136067"/>
    </reaction>
</comment>
<evidence type="ECO:0000256" key="6">
    <source>
        <dbReference type="ARBA" id="ARBA00022630"/>
    </source>
</evidence>
<keyword evidence="7" id="KW-0288">FMN</keyword>
<dbReference type="CDD" id="cd04730">
    <property type="entry name" value="NPD_like"/>
    <property type="match status" value="1"/>
</dbReference>
<keyword evidence="10 13" id="KW-0503">Monooxygenase</keyword>
<dbReference type="PANTHER" id="PTHR42747:SF3">
    <property type="entry name" value="NITRONATE MONOOXYGENASE-RELATED"/>
    <property type="match status" value="1"/>
</dbReference>
<evidence type="ECO:0000256" key="9">
    <source>
        <dbReference type="ARBA" id="ARBA00023002"/>
    </source>
</evidence>
<evidence type="ECO:0000313" key="14">
    <source>
        <dbReference type="Proteomes" id="UP000447833"/>
    </source>
</evidence>